<dbReference type="AlphaFoldDB" id="A0A9I9EEE3"/>
<feature type="compositionally biased region" description="Basic and acidic residues" evidence="2">
    <location>
        <begin position="250"/>
        <end position="271"/>
    </location>
</feature>
<name>A0A9I9EEE3_CUCME</name>
<evidence type="ECO:0000313" key="4">
    <source>
        <dbReference type="EnsemblPlants" id="MELO3C032634.2.1"/>
    </source>
</evidence>
<organism evidence="4">
    <name type="scientific">Cucumis melo</name>
    <name type="common">Muskmelon</name>
    <dbReference type="NCBI Taxonomy" id="3656"/>
    <lineage>
        <taxon>Eukaryota</taxon>
        <taxon>Viridiplantae</taxon>
        <taxon>Streptophyta</taxon>
        <taxon>Embryophyta</taxon>
        <taxon>Tracheophyta</taxon>
        <taxon>Spermatophyta</taxon>
        <taxon>Magnoliopsida</taxon>
        <taxon>eudicotyledons</taxon>
        <taxon>Gunneridae</taxon>
        <taxon>Pentapetalae</taxon>
        <taxon>rosids</taxon>
        <taxon>fabids</taxon>
        <taxon>Cucurbitales</taxon>
        <taxon>Cucurbitaceae</taxon>
        <taxon>Benincaseae</taxon>
        <taxon>Cucumis</taxon>
    </lineage>
</organism>
<evidence type="ECO:0000259" key="3">
    <source>
        <dbReference type="Pfam" id="PF04073"/>
    </source>
</evidence>
<evidence type="ECO:0000256" key="1">
    <source>
        <dbReference type="ARBA" id="ARBA00010201"/>
    </source>
</evidence>
<dbReference type="InterPro" id="IPR036754">
    <property type="entry name" value="YbaK/aa-tRNA-synt-asso_dom_sf"/>
</dbReference>
<dbReference type="EnsemblPlants" id="MELO3C032634.2.1">
    <property type="protein sequence ID" value="MELO3C032634.2.1"/>
    <property type="gene ID" value="MELO3C032634.2"/>
</dbReference>
<dbReference type="PANTHER" id="PTHR31423:SF3">
    <property type="entry name" value="PROLYL-TRNA SYNTHETASE ASSOCIATED DOMAIN-CONTAINING PROTEIN 1-RELATED"/>
    <property type="match status" value="1"/>
</dbReference>
<dbReference type="Gene3D" id="3.90.960.10">
    <property type="entry name" value="YbaK/aminoacyl-tRNA synthetase-associated domain"/>
    <property type="match status" value="1"/>
</dbReference>
<proteinExistence type="inferred from homology"/>
<comment type="similarity">
    <text evidence="1">Belongs to the PRORSD1 family.</text>
</comment>
<dbReference type="SUPFAM" id="SSF55826">
    <property type="entry name" value="YbaK/ProRS associated domain"/>
    <property type="match status" value="1"/>
</dbReference>
<evidence type="ECO:0000256" key="2">
    <source>
        <dbReference type="SAM" id="MobiDB-lite"/>
    </source>
</evidence>
<dbReference type="GO" id="GO:0002161">
    <property type="term" value="F:aminoacyl-tRNA deacylase activity"/>
    <property type="evidence" value="ECO:0007669"/>
    <property type="project" value="InterPro"/>
</dbReference>
<sequence length="457" mass="50015">MGRNEKPKSGTASWILTNLGALHNTGIDSLGFPWAFHLGLNLRPTLYSPLSGALLCSEFQLSASVWRRRSIPGKTYLSCCRYEHPAVLTVEAQNMHSMLQCMFLTPVILSANMQDKKNRYYIVSALADTKVDLKVLSVRLGLGKGGLRMAPEEALGEKLKLLCATVTLSSCRDVALLLDQGFKGQEFCFFHPLSNETSISINTSNLDKFLQSIGRDPSYVDLEANPSVGKDQPPDLAGLVPSGSALLPDTPEKVSSRPDSNENHGVTDKKSKAVAVNTVKPSTTVKVGKDKPTPNGRPTYANVEKFVEEILDKTSAIVLSELTEETVNKHGEHLGAVVSNSIKRHLSSELNNLSMIFKNVAYTEGFHAGSSHKRRELGQKADSINWVEMTASCQCNGHGFQRDVLVSSYMHTRIYISSEEFQNNGVKGNGLKRKIILGMILSPIRSIEKVKSSAVDP</sequence>
<feature type="domain" description="YbaK/aminoacyl-tRNA synthetase-associated" evidence="3">
    <location>
        <begin position="113"/>
        <end position="209"/>
    </location>
</feature>
<protein>
    <recommendedName>
        <fullName evidence="3">YbaK/aminoacyl-tRNA synthetase-associated domain-containing protein</fullName>
    </recommendedName>
</protein>
<dbReference type="InterPro" id="IPR040285">
    <property type="entry name" value="ProX/PRXD1"/>
</dbReference>
<dbReference type="Pfam" id="PF04073">
    <property type="entry name" value="tRNA_edit"/>
    <property type="match status" value="1"/>
</dbReference>
<dbReference type="InterPro" id="IPR007214">
    <property type="entry name" value="YbaK/aa-tRNA-synth-assoc-dom"/>
</dbReference>
<dbReference type="Gramene" id="MELO3C032634.2.1">
    <property type="protein sequence ID" value="MELO3C032634.2.1"/>
    <property type="gene ID" value="MELO3C032634.2"/>
</dbReference>
<dbReference type="PANTHER" id="PTHR31423">
    <property type="entry name" value="YBAK DOMAIN-CONTAINING PROTEIN"/>
    <property type="match status" value="1"/>
</dbReference>
<feature type="region of interest" description="Disordered" evidence="2">
    <location>
        <begin position="221"/>
        <end position="272"/>
    </location>
</feature>
<accession>A0A9I9EEE3</accession>
<reference evidence="4" key="1">
    <citation type="submission" date="2023-03" db="UniProtKB">
        <authorList>
            <consortium name="EnsemblPlants"/>
        </authorList>
    </citation>
    <scope>IDENTIFICATION</scope>
</reference>